<dbReference type="PANTHER" id="PTHR43094:SF1">
    <property type="entry name" value="AMINOTRANSFERASE CLASS-III"/>
    <property type="match status" value="1"/>
</dbReference>
<dbReference type="PROSITE" id="PS00600">
    <property type="entry name" value="AA_TRANSFER_CLASS_3"/>
    <property type="match status" value="1"/>
</dbReference>
<dbReference type="InterPro" id="IPR049704">
    <property type="entry name" value="Aminotrans_3_PPA_site"/>
</dbReference>
<evidence type="ECO:0000256" key="6">
    <source>
        <dbReference type="RuleBase" id="RU003560"/>
    </source>
</evidence>
<dbReference type="PANTHER" id="PTHR43094">
    <property type="entry name" value="AMINOTRANSFERASE"/>
    <property type="match status" value="1"/>
</dbReference>
<evidence type="ECO:0000256" key="3">
    <source>
        <dbReference type="ARBA" id="ARBA00022576"/>
    </source>
</evidence>
<dbReference type="Pfam" id="PF00202">
    <property type="entry name" value="Aminotran_3"/>
    <property type="match status" value="1"/>
</dbReference>
<dbReference type="NCBIfam" id="NF004625">
    <property type="entry name" value="PRK05965.1"/>
    <property type="match status" value="1"/>
</dbReference>
<dbReference type="SUPFAM" id="SSF53383">
    <property type="entry name" value="PLP-dependent transferases"/>
    <property type="match status" value="1"/>
</dbReference>
<dbReference type="InterPro" id="IPR015421">
    <property type="entry name" value="PyrdxlP-dep_Trfase_major"/>
</dbReference>
<reference evidence="7 8" key="1">
    <citation type="submission" date="2017-03" db="EMBL/GenBank/DDBJ databases">
        <authorList>
            <person name="Afonso C.L."/>
            <person name="Miller P.J."/>
            <person name="Scott M.A."/>
            <person name="Spackman E."/>
            <person name="Goraichik I."/>
            <person name="Dimitrov K.M."/>
            <person name="Suarez D.L."/>
            <person name="Swayne D.E."/>
        </authorList>
    </citation>
    <scope>NUCLEOTIDE SEQUENCE [LARGE SCALE GENOMIC DNA]</scope>
    <source>
        <strain evidence="7 8">CECT 7745</strain>
    </source>
</reference>
<evidence type="ECO:0000313" key="7">
    <source>
        <dbReference type="EMBL" id="SMC13962.1"/>
    </source>
</evidence>
<keyword evidence="8" id="KW-1185">Reference proteome</keyword>
<dbReference type="AlphaFoldDB" id="A0A1X7BWC7"/>
<name>A0A1X7BWC7_9RHOB</name>
<organism evidence="7 8">
    <name type="scientific">Roseovarius aestuarii</name>
    <dbReference type="NCBI Taxonomy" id="475083"/>
    <lineage>
        <taxon>Bacteria</taxon>
        <taxon>Pseudomonadati</taxon>
        <taxon>Pseudomonadota</taxon>
        <taxon>Alphaproteobacteria</taxon>
        <taxon>Rhodobacterales</taxon>
        <taxon>Roseobacteraceae</taxon>
        <taxon>Roseovarius</taxon>
    </lineage>
</organism>
<protein>
    <submittedName>
        <fullName evidence="7">L-Lysine-8-amino-7-oxononanoate aminotransferase</fullName>
        <ecNumber evidence="7">2.6.1.-</ecNumber>
    </submittedName>
</protein>
<comment type="similarity">
    <text evidence="2 6">Belongs to the class-III pyridoxal-phosphate-dependent aminotransferase family.</text>
</comment>
<keyword evidence="4 7" id="KW-0808">Transferase</keyword>
<comment type="cofactor">
    <cofactor evidence="1">
        <name>pyridoxal 5'-phosphate</name>
        <dbReference type="ChEBI" id="CHEBI:597326"/>
    </cofactor>
</comment>
<accession>A0A1X7BWC7</accession>
<dbReference type="OrthoDB" id="9801834at2"/>
<dbReference type="CDD" id="cd00610">
    <property type="entry name" value="OAT_like"/>
    <property type="match status" value="1"/>
</dbReference>
<evidence type="ECO:0000313" key="8">
    <source>
        <dbReference type="Proteomes" id="UP000193224"/>
    </source>
</evidence>
<dbReference type="InterPro" id="IPR015424">
    <property type="entry name" value="PyrdxlP-dep_Trfase"/>
</dbReference>
<dbReference type="Gene3D" id="3.90.1150.10">
    <property type="entry name" value="Aspartate Aminotransferase, domain 1"/>
    <property type="match status" value="1"/>
</dbReference>
<keyword evidence="5 6" id="KW-0663">Pyridoxal phosphate</keyword>
<evidence type="ECO:0000256" key="1">
    <source>
        <dbReference type="ARBA" id="ARBA00001933"/>
    </source>
</evidence>
<dbReference type="Proteomes" id="UP000193224">
    <property type="component" value="Unassembled WGS sequence"/>
</dbReference>
<dbReference type="InterPro" id="IPR005814">
    <property type="entry name" value="Aminotrans_3"/>
</dbReference>
<dbReference type="GO" id="GO:0030170">
    <property type="term" value="F:pyridoxal phosphate binding"/>
    <property type="evidence" value="ECO:0007669"/>
    <property type="project" value="InterPro"/>
</dbReference>
<dbReference type="GO" id="GO:0008483">
    <property type="term" value="F:transaminase activity"/>
    <property type="evidence" value="ECO:0007669"/>
    <property type="project" value="UniProtKB-KW"/>
</dbReference>
<dbReference type="EC" id="2.6.1.-" evidence="7"/>
<dbReference type="PIRSF" id="PIRSF000521">
    <property type="entry name" value="Transaminase_4ab_Lys_Orn"/>
    <property type="match status" value="1"/>
</dbReference>
<evidence type="ECO:0000256" key="4">
    <source>
        <dbReference type="ARBA" id="ARBA00022679"/>
    </source>
</evidence>
<dbReference type="FunFam" id="3.40.640.10:FF:000014">
    <property type="entry name" value="Adenosylmethionine-8-amino-7-oxononanoate aminotransferase, probable"/>
    <property type="match status" value="1"/>
</dbReference>
<gene>
    <name evidence="7" type="primary">bioK_2</name>
    <name evidence="7" type="ORF">ROA7745_03824</name>
</gene>
<dbReference type="EMBL" id="FWXB01000018">
    <property type="protein sequence ID" value="SMC13962.1"/>
    <property type="molecule type" value="Genomic_DNA"/>
</dbReference>
<evidence type="ECO:0000256" key="2">
    <source>
        <dbReference type="ARBA" id="ARBA00008954"/>
    </source>
</evidence>
<sequence>MLSNSLIEKDRAHYIHPFVPMRAHEKRGVTVLQSAKGCFLTDAEGNTLLDGFAGLWCVNAGYGHESIVEAAAEQMRRLPYATGYFHFGSEPAIELTEKLAELAPGDLNKVFFTLGGSDAVDTVIKMVRYYNNARGLTEKKHFIALEKGYHGSTSNGAGLTALPAFHLNFDIPVQWQHHIPSPYPYRNDAADDAAIIAKSVQDLRNKVAELGVDKVAAFICEPVQGSGSVIVYPEGFLSAMQATCRELGILFIVDEVITAFGRTGPMFACEHEGLEPDFLTCAKGLTSGYVPMGAVLVSDRIYEVMADAVPDGVPFGHGFTYSGHPVSAAVALEVLRLYEGGLIENAKTVGAYFGEQLRTLSDHPLVGDIRSQGLLAAIEIVTDKEAKTKPTKEMKVAARLAAAGYENRVIFRAFADDCIGLAPPICITREEVDLLVTRLRATLDSILDIKG</sequence>
<proteinExistence type="inferred from homology"/>
<dbReference type="RefSeq" id="WP_085801884.1">
    <property type="nucleotide sequence ID" value="NZ_FWXB01000018.1"/>
</dbReference>
<keyword evidence="3 7" id="KW-0032">Aminotransferase</keyword>
<evidence type="ECO:0000256" key="5">
    <source>
        <dbReference type="ARBA" id="ARBA00022898"/>
    </source>
</evidence>
<dbReference type="InterPro" id="IPR015422">
    <property type="entry name" value="PyrdxlP-dep_Trfase_small"/>
</dbReference>
<dbReference type="Gene3D" id="3.40.640.10">
    <property type="entry name" value="Type I PLP-dependent aspartate aminotransferase-like (Major domain)"/>
    <property type="match status" value="1"/>
</dbReference>